<proteinExistence type="predicted"/>
<sequence length="312" mass="34213">MSALDLKTLEAAAQWYVTLSEQADAAQEAHRRWLASDPRHALAWARVERLQAKLGQVTADIARPTLKNSRLKRRAVLKVLSILLAAGGTAALGLQAGPWRNSLADRRTATGETLALDLPDGTRLVMNTRTAVDVNYNAEMRQLDLREGEIWVETAPDSLSRPFAVHTPFGSVRALGTRFLVRSDGAGARVGVLKHAVEVRPQQTPSQVVRVEAGQELDFSATSAGKPGALAKGADAWMRGQLLVSDWRLDDFLAELSRYHAGYLGCAEDVAALRISGAFQLHDIDTVLDNLGGSLPVRTRRLTRWWARVEKR</sequence>
<dbReference type="Gene3D" id="2.60.120.1440">
    <property type="match status" value="1"/>
</dbReference>
<keyword evidence="1" id="KW-1133">Transmembrane helix</keyword>
<evidence type="ECO:0000256" key="1">
    <source>
        <dbReference type="SAM" id="Phobius"/>
    </source>
</evidence>
<keyword evidence="1" id="KW-0472">Membrane</keyword>
<keyword evidence="5" id="KW-1185">Reference proteome</keyword>
<dbReference type="PANTHER" id="PTHR30273:SF2">
    <property type="entry name" value="PROTEIN FECR"/>
    <property type="match status" value="1"/>
</dbReference>
<comment type="caution">
    <text evidence="4">The sequence shown here is derived from an EMBL/GenBank/DDBJ whole genome shotgun (WGS) entry which is preliminary data.</text>
</comment>
<protein>
    <submittedName>
        <fullName evidence="4">DUF4880 domain-containing protein</fullName>
    </submittedName>
</protein>
<dbReference type="GO" id="GO:0016989">
    <property type="term" value="F:sigma factor antagonist activity"/>
    <property type="evidence" value="ECO:0007669"/>
    <property type="project" value="TreeGrafter"/>
</dbReference>
<organism evidence="4 5">
    <name type="scientific">Pseudomonas nicosulfuronedens</name>
    <dbReference type="NCBI Taxonomy" id="2571105"/>
    <lineage>
        <taxon>Bacteria</taxon>
        <taxon>Pseudomonadati</taxon>
        <taxon>Pseudomonadota</taxon>
        <taxon>Gammaproteobacteria</taxon>
        <taxon>Pseudomonadales</taxon>
        <taxon>Pseudomonadaceae</taxon>
        <taxon>Pseudomonas</taxon>
    </lineage>
</organism>
<accession>A0A5R9RG65</accession>
<dbReference type="InterPro" id="IPR032623">
    <property type="entry name" value="FecR_N"/>
</dbReference>
<dbReference type="PIRSF" id="PIRSF018266">
    <property type="entry name" value="FecR"/>
    <property type="match status" value="1"/>
</dbReference>
<evidence type="ECO:0000259" key="3">
    <source>
        <dbReference type="Pfam" id="PF16220"/>
    </source>
</evidence>
<feature type="domain" description="FecR protein" evidence="2">
    <location>
        <begin position="107"/>
        <end position="198"/>
    </location>
</feature>
<dbReference type="Proteomes" id="UP000306635">
    <property type="component" value="Unassembled WGS sequence"/>
</dbReference>
<dbReference type="Pfam" id="PF04773">
    <property type="entry name" value="FecR"/>
    <property type="match status" value="1"/>
</dbReference>
<dbReference type="PANTHER" id="PTHR30273">
    <property type="entry name" value="PERIPLASMIC SIGNAL SENSOR AND SIGMA FACTOR ACTIVATOR FECR-RELATED"/>
    <property type="match status" value="1"/>
</dbReference>
<dbReference type="InterPro" id="IPR012373">
    <property type="entry name" value="Ferrdict_sens_TM"/>
</dbReference>
<dbReference type="InterPro" id="IPR006860">
    <property type="entry name" value="FecR"/>
</dbReference>
<evidence type="ECO:0000313" key="4">
    <source>
        <dbReference type="EMBL" id="TLX73534.1"/>
    </source>
</evidence>
<dbReference type="OrthoDB" id="1099576at2"/>
<dbReference type="EMBL" id="SWDV01000028">
    <property type="protein sequence ID" value="TLX73534.1"/>
    <property type="molecule type" value="Genomic_DNA"/>
</dbReference>
<dbReference type="AlphaFoldDB" id="A0A5R9RG65"/>
<dbReference type="Pfam" id="PF16220">
    <property type="entry name" value="DUF4880"/>
    <property type="match status" value="1"/>
</dbReference>
<name>A0A5R9RG65_9PSED</name>
<keyword evidence="1" id="KW-0812">Transmembrane</keyword>
<evidence type="ECO:0000259" key="2">
    <source>
        <dbReference type="Pfam" id="PF04773"/>
    </source>
</evidence>
<feature type="domain" description="FecR N-terminal" evidence="3">
    <location>
        <begin position="10"/>
        <end position="50"/>
    </location>
</feature>
<dbReference type="RefSeq" id="WP_138525233.1">
    <property type="nucleotide sequence ID" value="NZ_JAOCBK010000005.1"/>
</dbReference>
<reference evidence="4 5" key="1">
    <citation type="submission" date="2019-04" db="EMBL/GenBank/DDBJ databases">
        <authorList>
            <person name="Li M."/>
        </authorList>
    </citation>
    <scope>NUCLEOTIDE SEQUENCE [LARGE SCALE GENOMIC DNA]</scope>
    <source>
        <strain evidence="4 5">LAM1902</strain>
    </source>
</reference>
<gene>
    <name evidence="4" type="ORF">FAS41_20265</name>
</gene>
<feature type="transmembrane region" description="Helical" evidence="1">
    <location>
        <begin position="75"/>
        <end position="94"/>
    </location>
</feature>
<evidence type="ECO:0000313" key="5">
    <source>
        <dbReference type="Proteomes" id="UP000306635"/>
    </source>
</evidence>